<comment type="similarity">
    <text evidence="1">Belongs to the TolB family.</text>
</comment>
<dbReference type="Gene3D" id="2.120.10.30">
    <property type="entry name" value="TolB, C-terminal domain"/>
    <property type="match status" value="1"/>
</dbReference>
<reference evidence="2 3" key="1">
    <citation type="journal article" date="2023" name="Genome Announc.">
        <title>Pan-Genome Analyses of the Genus Cohnella and Proposal of the Novel Species Cohnella silvisoli sp. nov., Isolated from Forest Soil.</title>
        <authorList>
            <person name="Wang C."/>
            <person name="Mao L."/>
            <person name="Bao G."/>
            <person name="Zhu H."/>
        </authorList>
    </citation>
    <scope>NUCLEOTIDE SEQUENCE [LARGE SCALE GENOMIC DNA]</scope>
    <source>
        <strain evidence="2 3">NL03-T5-1</strain>
    </source>
</reference>
<comment type="caution">
    <text evidence="2">The sequence shown here is derived from an EMBL/GenBank/DDBJ whole genome shotgun (WGS) entry which is preliminary data.</text>
</comment>
<dbReference type="Pfam" id="PF07676">
    <property type="entry name" value="PD40"/>
    <property type="match status" value="1"/>
</dbReference>
<dbReference type="Proteomes" id="UP001493487">
    <property type="component" value="Unassembled WGS sequence"/>
</dbReference>
<gene>
    <name evidence="2" type="ORF">QJS35_18625</name>
</gene>
<proteinExistence type="inferred from homology"/>
<name>A0ABV1KY27_9BACL</name>
<evidence type="ECO:0000256" key="1">
    <source>
        <dbReference type="ARBA" id="ARBA00009820"/>
    </source>
</evidence>
<evidence type="ECO:0000313" key="2">
    <source>
        <dbReference type="EMBL" id="MEQ4484417.1"/>
    </source>
</evidence>
<protein>
    <recommendedName>
        <fullName evidence="4">Lipoprotein LpqB beta-propeller domain-containing protein</fullName>
    </recommendedName>
</protein>
<sequence length="385" mass="43358">MRSRQLHRWLIPLSLLLIVLIGCQRQETDGRNVQQTDDKQITVKDNPEKTTYDETAVDDLVRLDDVRGMDWLSEDAIIVDRENTTFPPEEAEGAKWYPHNLYTRSLLTNEQTPLYPENRNQGFAQVSPDRSKLFYKTFDLTSNTGQGYLMDLTTRHTAAFTDKDAMDIQNGRWVDNNSVVYATIDGTIYLANAENTVPRKLLETGIPFVSNVAYMNDQLYYTTLKGTVLSQELDKKPLKTSLNNVQWIIPSPDEQRLAIVRRIKSGEVELLITDLQGTTLHAVAQDSQIYGSAWSPDGTRLAYASYAPNGTVRGIYVADTSTGLSTPLSVDIKFIGDPLHWSPTGTRLMITATELDEQKSRNRFVTYLVRASLALEPDGKAANDK</sequence>
<dbReference type="SUPFAM" id="SSF82171">
    <property type="entry name" value="DPP6 N-terminal domain-like"/>
    <property type="match status" value="1"/>
</dbReference>
<keyword evidence="3" id="KW-1185">Reference proteome</keyword>
<organism evidence="2 3">
    <name type="scientific">Cohnella silvisoli</name>
    <dbReference type="NCBI Taxonomy" id="2873699"/>
    <lineage>
        <taxon>Bacteria</taxon>
        <taxon>Bacillati</taxon>
        <taxon>Bacillota</taxon>
        <taxon>Bacilli</taxon>
        <taxon>Bacillales</taxon>
        <taxon>Paenibacillaceae</taxon>
        <taxon>Cohnella</taxon>
    </lineage>
</organism>
<dbReference type="PROSITE" id="PS51257">
    <property type="entry name" value="PROKAR_LIPOPROTEIN"/>
    <property type="match status" value="1"/>
</dbReference>
<dbReference type="InterPro" id="IPR011042">
    <property type="entry name" value="6-blade_b-propeller_TolB-like"/>
</dbReference>
<dbReference type="InterPro" id="IPR011659">
    <property type="entry name" value="WD40"/>
</dbReference>
<accession>A0ABV1KY27</accession>
<dbReference type="EMBL" id="JASKHM010000011">
    <property type="protein sequence ID" value="MEQ4484417.1"/>
    <property type="molecule type" value="Genomic_DNA"/>
</dbReference>
<dbReference type="PANTHER" id="PTHR36842">
    <property type="entry name" value="PROTEIN TOLB HOMOLOG"/>
    <property type="match status" value="1"/>
</dbReference>
<evidence type="ECO:0008006" key="4">
    <source>
        <dbReference type="Google" id="ProtNLM"/>
    </source>
</evidence>
<dbReference type="PANTHER" id="PTHR36842:SF1">
    <property type="entry name" value="PROTEIN TOLB"/>
    <property type="match status" value="1"/>
</dbReference>
<evidence type="ECO:0000313" key="3">
    <source>
        <dbReference type="Proteomes" id="UP001493487"/>
    </source>
</evidence>
<dbReference type="RefSeq" id="WP_232186975.1">
    <property type="nucleotide sequence ID" value="NZ_JAIOAP010000010.1"/>
</dbReference>